<dbReference type="PROSITE" id="PS50802">
    <property type="entry name" value="OTU"/>
    <property type="match status" value="1"/>
</dbReference>
<evidence type="ECO:0000256" key="2">
    <source>
        <dbReference type="ARBA" id="ARBA00022786"/>
    </source>
</evidence>
<keyword evidence="7" id="KW-1185">Reference proteome</keyword>
<dbReference type="EMBL" id="JACDTQ010002496">
    <property type="protein sequence ID" value="KAF5917996.1"/>
    <property type="molecule type" value="Genomic_DNA"/>
</dbReference>
<dbReference type="InterPro" id="IPR038765">
    <property type="entry name" value="Papain-like_cys_pep_sf"/>
</dbReference>
<organism evidence="6 7">
    <name type="scientific">Diceros bicornis minor</name>
    <name type="common">South-central black rhinoceros</name>
    <dbReference type="NCBI Taxonomy" id="77932"/>
    <lineage>
        <taxon>Eukaryota</taxon>
        <taxon>Metazoa</taxon>
        <taxon>Chordata</taxon>
        <taxon>Craniata</taxon>
        <taxon>Vertebrata</taxon>
        <taxon>Euteleostomi</taxon>
        <taxon>Mammalia</taxon>
        <taxon>Eutheria</taxon>
        <taxon>Laurasiatheria</taxon>
        <taxon>Perissodactyla</taxon>
        <taxon>Rhinocerotidae</taxon>
        <taxon>Diceros</taxon>
    </lineage>
</organism>
<dbReference type="GO" id="GO:0006508">
    <property type="term" value="P:proteolysis"/>
    <property type="evidence" value="ECO:0007669"/>
    <property type="project" value="UniProtKB-KW"/>
</dbReference>
<protein>
    <recommendedName>
        <fullName evidence="5">OTU domain-containing protein</fullName>
    </recommendedName>
</protein>
<reference evidence="6 7" key="1">
    <citation type="journal article" date="2020" name="Mol. Biol. Evol.">
        <title>Interspecific Gene Flow and the Evolution of Specialization in Black and White Rhinoceros.</title>
        <authorList>
            <person name="Moodley Y."/>
            <person name="Westbury M.V."/>
            <person name="Russo I.M."/>
            <person name="Gopalakrishnan S."/>
            <person name="Rakotoarivelo A."/>
            <person name="Olsen R.A."/>
            <person name="Prost S."/>
            <person name="Tunstall T."/>
            <person name="Ryder O.A."/>
            <person name="Dalen L."/>
            <person name="Bruford M.W."/>
        </authorList>
    </citation>
    <scope>NUCLEOTIDE SEQUENCE [LARGE SCALE GENOMIC DNA]</scope>
    <source>
        <strain evidence="6">SBR-YM</strain>
        <tissue evidence="6">Skin</tissue>
    </source>
</reference>
<evidence type="ECO:0000256" key="3">
    <source>
        <dbReference type="ARBA" id="ARBA00022807"/>
    </source>
</evidence>
<keyword evidence="3" id="KW-0788">Thiol protease</keyword>
<evidence type="ECO:0000313" key="7">
    <source>
        <dbReference type="Proteomes" id="UP000551758"/>
    </source>
</evidence>
<dbReference type="Pfam" id="PF02338">
    <property type="entry name" value="OTU"/>
    <property type="match status" value="1"/>
</dbReference>
<evidence type="ECO:0000256" key="4">
    <source>
        <dbReference type="SAM" id="MobiDB-lite"/>
    </source>
</evidence>
<name>A0A7J7ERC2_DICBM</name>
<feature type="compositionally biased region" description="Basic and acidic residues" evidence="4">
    <location>
        <begin position="1"/>
        <end position="10"/>
    </location>
</feature>
<keyword evidence="1" id="KW-0645">Protease</keyword>
<proteinExistence type="predicted"/>
<sequence length="239" mass="26942">MADSQSERQRMVRRHHWEKKELQAASRASCQDESREPAFPSLKGTKKAQKKGGRGERARLERTAAAEREHLARFRHDEEEQLAAILEAKNLEMKDMPANGHCLNRAIQDQLGFSVTGESLRRRSAEYLRKHLEDFLPFFRDSETGDAYSGDDCMSYCDDTCTARPGRPARAEGPVDVLQTPIEVIQADSPVLVIGEEDTQKPLTLVYRRYSCSREERCHSVKPVEAGAVGSAAPCRPWA</sequence>
<dbReference type="Gene3D" id="3.90.70.80">
    <property type="match status" value="1"/>
</dbReference>
<dbReference type="AlphaFoldDB" id="A0A7J7ERC2"/>
<evidence type="ECO:0000259" key="5">
    <source>
        <dbReference type="PROSITE" id="PS50802"/>
    </source>
</evidence>
<comment type="caution">
    <text evidence="6">The sequence shown here is derived from an EMBL/GenBank/DDBJ whole genome shotgun (WGS) entry which is preliminary data.</text>
</comment>
<evidence type="ECO:0000313" key="6">
    <source>
        <dbReference type="EMBL" id="KAF5917996.1"/>
    </source>
</evidence>
<dbReference type="SUPFAM" id="SSF54001">
    <property type="entry name" value="Cysteine proteinases"/>
    <property type="match status" value="1"/>
</dbReference>
<feature type="domain" description="OTU" evidence="5">
    <location>
        <begin position="91"/>
        <end position="209"/>
    </location>
</feature>
<dbReference type="Proteomes" id="UP000551758">
    <property type="component" value="Unassembled WGS sequence"/>
</dbReference>
<dbReference type="GO" id="GO:0008234">
    <property type="term" value="F:cysteine-type peptidase activity"/>
    <property type="evidence" value="ECO:0007669"/>
    <property type="project" value="UniProtKB-KW"/>
</dbReference>
<feature type="region of interest" description="Disordered" evidence="4">
    <location>
        <begin position="1"/>
        <end position="60"/>
    </location>
</feature>
<dbReference type="InterPro" id="IPR003323">
    <property type="entry name" value="OTU_dom"/>
</dbReference>
<accession>A0A7J7ERC2</accession>
<evidence type="ECO:0000256" key="1">
    <source>
        <dbReference type="ARBA" id="ARBA00022670"/>
    </source>
</evidence>
<keyword evidence="2" id="KW-0833">Ubl conjugation pathway</keyword>
<keyword evidence="3" id="KW-0378">Hydrolase</keyword>
<gene>
    <name evidence="6" type="ORF">HPG69_019802</name>
</gene>